<dbReference type="EMBL" id="QVLX01000002">
    <property type="protein sequence ID" value="RGE88762.1"/>
    <property type="molecule type" value="Genomic_DNA"/>
</dbReference>
<dbReference type="RefSeq" id="WP_062304275.1">
    <property type="nucleotide sequence ID" value="NZ_BAABYU010000001.1"/>
</dbReference>
<evidence type="ECO:0000313" key="3">
    <source>
        <dbReference type="Proteomes" id="UP000261080"/>
    </source>
</evidence>
<dbReference type="Gene3D" id="3.40.50.10140">
    <property type="entry name" value="Toll/interleukin-1 receptor homology (TIR) domain"/>
    <property type="match status" value="1"/>
</dbReference>
<dbReference type="PROSITE" id="PS50104">
    <property type="entry name" value="TIR"/>
    <property type="match status" value="1"/>
</dbReference>
<accession>A0A3E3K404</accession>
<comment type="caution">
    <text evidence="2">The sequence shown here is derived from an EMBL/GenBank/DDBJ whole genome shotgun (WGS) entry which is preliminary data.</text>
</comment>
<dbReference type="OrthoDB" id="4772211at2"/>
<dbReference type="Pfam" id="PF13676">
    <property type="entry name" value="TIR_2"/>
    <property type="match status" value="1"/>
</dbReference>
<dbReference type="AlphaFoldDB" id="A0A3E3K404"/>
<sequence length="254" mass="29824">MKKVFISFSSKNQQLAEKFLEFLQLGMGLRRRDVFCTAFPEKLQTGENFIETIRQQMQECDTVISLITAEYLQSPFCLVEMGAAWALCKQYFPLLTVKYEELDRTPLKGIQMRKLDEQEDLSVVYDELHRCKVLEDHSTAEFYKRTVEFVSYVKKWIAGDYVLHPDEEGYYETVIESVRELSQKQYRCYGIKGHLDNPPDGEQANSDWLFYWGNTFPDLVPGDRVRFKTSKSKVNVFQDLGRARNIYPDDLRKV</sequence>
<name>A0A3E3K404_9FIRM</name>
<dbReference type="InterPro" id="IPR035897">
    <property type="entry name" value="Toll_tir_struct_dom_sf"/>
</dbReference>
<gene>
    <name evidence="2" type="ORF">DW016_04375</name>
</gene>
<dbReference type="SUPFAM" id="SSF52200">
    <property type="entry name" value="Toll/Interleukin receptor TIR domain"/>
    <property type="match status" value="1"/>
</dbReference>
<dbReference type="GO" id="GO:0007165">
    <property type="term" value="P:signal transduction"/>
    <property type="evidence" value="ECO:0007669"/>
    <property type="project" value="InterPro"/>
</dbReference>
<dbReference type="Proteomes" id="UP000261080">
    <property type="component" value="Unassembled WGS sequence"/>
</dbReference>
<evidence type="ECO:0000259" key="1">
    <source>
        <dbReference type="PROSITE" id="PS50104"/>
    </source>
</evidence>
<keyword evidence="2" id="KW-0675">Receptor</keyword>
<evidence type="ECO:0000313" key="2">
    <source>
        <dbReference type="EMBL" id="RGE88762.1"/>
    </source>
</evidence>
<organism evidence="2 3">
    <name type="scientific">Sellimonas intestinalis</name>
    <dbReference type="NCBI Taxonomy" id="1653434"/>
    <lineage>
        <taxon>Bacteria</taxon>
        <taxon>Bacillati</taxon>
        <taxon>Bacillota</taxon>
        <taxon>Clostridia</taxon>
        <taxon>Lachnospirales</taxon>
        <taxon>Lachnospiraceae</taxon>
        <taxon>Sellimonas</taxon>
    </lineage>
</organism>
<reference evidence="2 3" key="1">
    <citation type="submission" date="2018-08" db="EMBL/GenBank/DDBJ databases">
        <title>A genome reference for cultivated species of the human gut microbiota.</title>
        <authorList>
            <person name="Zou Y."/>
            <person name="Xue W."/>
            <person name="Luo G."/>
        </authorList>
    </citation>
    <scope>NUCLEOTIDE SEQUENCE [LARGE SCALE GENOMIC DNA]</scope>
    <source>
        <strain evidence="2 3">AF37-2AT</strain>
    </source>
</reference>
<keyword evidence="3" id="KW-1185">Reference proteome</keyword>
<dbReference type="InterPro" id="IPR000157">
    <property type="entry name" value="TIR_dom"/>
</dbReference>
<protein>
    <submittedName>
        <fullName evidence="2">Toll/interleukin-1 receptor domain-containing protein</fullName>
    </submittedName>
</protein>
<proteinExistence type="predicted"/>
<feature type="domain" description="TIR" evidence="1">
    <location>
        <begin position="1"/>
        <end position="132"/>
    </location>
</feature>